<feature type="signal peptide" evidence="1">
    <location>
        <begin position="1"/>
        <end position="24"/>
    </location>
</feature>
<dbReference type="Gene3D" id="3.40.1190.20">
    <property type="match status" value="1"/>
</dbReference>
<gene>
    <name evidence="4" type="primary">LOC106814666</name>
</gene>
<reference evidence="4" key="1">
    <citation type="submission" date="2025-08" db="UniProtKB">
        <authorList>
            <consortium name="RefSeq"/>
        </authorList>
    </citation>
    <scope>IDENTIFICATION</scope>
</reference>
<evidence type="ECO:0000259" key="2">
    <source>
        <dbReference type="Pfam" id="PF00294"/>
    </source>
</evidence>
<dbReference type="CDD" id="cd01939">
    <property type="entry name" value="Ketohexokinase"/>
    <property type="match status" value="1"/>
</dbReference>
<dbReference type="PANTHER" id="PTHR42774:SF3">
    <property type="entry name" value="KETOHEXOKINASE"/>
    <property type="match status" value="1"/>
</dbReference>
<evidence type="ECO:0000313" key="4">
    <source>
        <dbReference type="RefSeq" id="XP_014674499.1"/>
    </source>
</evidence>
<evidence type="ECO:0000313" key="3">
    <source>
        <dbReference type="Proteomes" id="UP000695022"/>
    </source>
</evidence>
<dbReference type="InterPro" id="IPR034093">
    <property type="entry name" value="KHK"/>
</dbReference>
<evidence type="ECO:0000256" key="1">
    <source>
        <dbReference type="SAM" id="SignalP"/>
    </source>
</evidence>
<dbReference type="InterPro" id="IPR052562">
    <property type="entry name" value="Ketohexokinase-related"/>
</dbReference>
<accession>A0ABM1EQM8</accession>
<keyword evidence="3" id="KW-1185">Reference proteome</keyword>
<dbReference type="SUPFAM" id="SSF53613">
    <property type="entry name" value="Ribokinase-like"/>
    <property type="match status" value="1"/>
</dbReference>
<organism evidence="3 4">
    <name type="scientific">Priapulus caudatus</name>
    <name type="common">Priapulid worm</name>
    <dbReference type="NCBI Taxonomy" id="37621"/>
    <lineage>
        <taxon>Eukaryota</taxon>
        <taxon>Metazoa</taxon>
        <taxon>Ecdysozoa</taxon>
        <taxon>Scalidophora</taxon>
        <taxon>Priapulida</taxon>
        <taxon>Priapulimorpha</taxon>
        <taxon>Priapulimorphida</taxon>
        <taxon>Priapulidae</taxon>
        <taxon>Priapulus</taxon>
    </lineage>
</organism>
<dbReference type="Proteomes" id="UP000695022">
    <property type="component" value="Unplaced"/>
</dbReference>
<keyword evidence="1" id="KW-0732">Signal</keyword>
<name>A0ABM1EQM8_PRICU</name>
<proteinExistence type="predicted"/>
<feature type="domain" description="Carbohydrate kinase PfkB" evidence="2">
    <location>
        <begin position="6"/>
        <end position="295"/>
    </location>
</feature>
<dbReference type="RefSeq" id="XP_014674499.1">
    <property type="nucleotide sequence ID" value="XM_014819013.1"/>
</dbReference>
<sequence>MASSEQRVVCVGLICFDMITVCDGFPLEDTDTPCREQHWARGGNASNNCTVLRQLGVPCELVGTLAADDAAKFLRDDLSTCGIPHDRCVEDPAGATPTAFIIINALNGSRTILHESTRASEVTAAQFDDVDLRGCGWVHFEGRSRNVAEMREMVARIRRDDAADSIVVSVELEKPRREMEQLLPLGDFVFVGKEFAVFSGYESMRAAVEGLREKVRGGATVICPWGEEGACASTSDGTVFTAAAEPPEKVVDTIGAGDTFIAACIAQLYKGASVEAAIQAGCRVAGAKCGQMGLKDLKLPPPSPLCKPREGTINLNL</sequence>
<dbReference type="InterPro" id="IPR029056">
    <property type="entry name" value="Ribokinase-like"/>
</dbReference>
<protein>
    <submittedName>
        <fullName evidence="4">Ketohexokinase-like</fullName>
    </submittedName>
</protein>
<dbReference type="PANTHER" id="PTHR42774">
    <property type="entry name" value="PHOSPHOTRANSFERASE SYSTEM TRANSPORT PROTEIN"/>
    <property type="match status" value="1"/>
</dbReference>
<dbReference type="InterPro" id="IPR011611">
    <property type="entry name" value="PfkB_dom"/>
</dbReference>
<dbReference type="Pfam" id="PF00294">
    <property type="entry name" value="PfkB"/>
    <property type="match status" value="1"/>
</dbReference>
<feature type="chain" id="PRO_5046530944" evidence="1">
    <location>
        <begin position="25"/>
        <end position="317"/>
    </location>
</feature>
<dbReference type="GeneID" id="106814666"/>